<organism evidence="11 12">
    <name type="scientific">Tetragenococcus koreensis</name>
    <dbReference type="NCBI Taxonomy" id="290335"/>
    <lineage>
        <taxon>Bacteria</taxon>
        <taxon>Bacillati</taxon>
        <taxon>Bacillota</taxon>
        <taxon>Bacilli</taxon>
        <taxon>Lactobacillales</taxon>
        <taxon>Enterococcaceae</taxon>
        <taxon>Tetragenococcus</taxon>
    </lineage>
</organism>
<keyword evidence="13" id="KW-1185">Reference proteome</keyword>
<reference evidence="11" key="1">
    <citation type="submission" date="2019-08" db="EMBL/GenBank/DDBJ databases">
        <authorList>
            <person name="Ishikawa M."/>
            <person name="Suzuki T."/>
            <person name="Matsutani M."/>
        </authorList>
    </citation>
    <scope>NUCLEOTIDE SEQUENCE</scope>
    <source>
        <strain evidence="11">7C1</strain>
        <strain evidence="10">8C4</strain>
    </source>
</reference>
<keyword evidence="7 8" id="KW-0173">Coenzyme A biosynthesis</keyword>
<dbReference type="GO" id="GO:0005737">
    <property type="term" value="C:cytoplasm"/>
    <property type="evidence" value="ECO:0007669"/>
    <property type="project" value="UniProtKB-SubCell"/>
</dbReference>
<evidence type="ECO:0000313" key="13">
    <source>
        <dbReference type="Proteomes" id="UP000886607"/>
    </source>
</evidence>
<dbReference type="EMBL" id="BKBO01000011">
    <property type="protein sequence ID" value="GEQ49086.1"/>
    <property type="molecule type" value="Genomic_DNA"/>
</dbReference>
<dbReference type="AlphaFoldDB" id="A0AAN4UAU8"/>
<evidence type="ECO:0000256" key="4">
    <source>
        <dbReference type="ARBA" id="ARBA00022741"/>
    </source>
</evidence>
<comment type="catalytic activity">
    <reaction evidence="8">
        <text>3'-dephospho-CoA + ATP = ADP + CoA + H(+)</text>
        <dbReference type="Rhea" id="RHEA:18245"/>
        <dbReference type="ChEBI" id="CHEBI:15378"/>
        <dbReference type="ChEBI" id="CHEBI:30616"/>
        <dbReference type="ChEBI" id="CHEBI:57287"/>
        <dbReference type="ChEBI" id="CHEBI:57328"/>
        <dbReference type="ChEBI" id="CHEBI:456216"/>
        <dbReference type="EC" id="2.7.1.24"/>
    </reaction>
</comment>
<evidence type="ECO:0000256" key="2">
    <source>
        <dbReference type="ARBA" id="ARBA00022490"/>
    </source>
</evidence>
<dbReference type="PANTHER" id="PTHR10695">
    <property type="entry name" value="DEPHOSPHO-COA KINASE-RELATED"/>
    <property type="match status" value="1"/>
</dbReference>
<dbReference type="GO" id="GO:0015937">
    <property type="term" value="P:coenzyme A biosynthetic process"/>
    <property type="evidence" value="ECO:0007669"/>
    <property type="project" value="UniProtKB-UniRule"/>
</dbReference>
<dbReference type="GO" id="GO:0005524">
    <property type="term" value="F:ATP binding"/>
    <property type="evidence" value="ECO:0007669"/>
    <property type="project" value="UniProtKB-UniRule"/>
</dbReference>
<gene>
    <name evidence="8 11" type="primary">coaE</name>
    <name evidence="10" type="ORF">TK11N_09380</name>
    <name evidence="11" type="ORF">TK2N_09760</name>
</gene>
<dbReference type="InterPro" id="IPR001977">
    <property type="entry name" value="Depp_CoAkinase"/>
</dbReference>
<dbReference type="Gene3D" id="3.40.50.300">
    <property type="entry name" value="P-loop containing nucleotide triphosphate hydrolases"/>
    <property type="match status" value="1"/>
</dbReference>
<evidence type="ECO:0000256" key="5">
    <source>
        <dbReference type="ARBA" id="ARBA00022777"/>
    </source>
</evidence>
<dbReference type="InterPro" id="IPR027417">
    <property type="entry name" value="P-loop_NTPase"/>
</dbReference>
<dbReference type="PANTHER" id="PTHR10695:SF46">
    <property type="entry name" value="BIFUNCTIONAL COENZYME A SYNTHASE-RELATED"/>
    <property type="match status" value="1"/>
</dbReference>
<comment type="pathway">
    <text evidence="8">Cofactor biosynthesis; coenzyme A biosynthesis; CoA from (R)-pantothenate: step 5/5.</text>
</comment>
<dbReference type="GeneID" id="69985056"/>
<dbReference type="CDD" id="cd02022">
    <property type="entry name" value="DPCK"/>
    <property type="match status" value="1"/>
</dbReference>
<evidence type="ECO:0000256" key="7">
    <source>
        <dbReference type="ARBA" id="ARBA00022993"/>
    </source>
</evidence>
<reference evidence="11" key="2">
    <citation type="journal article" date="2020" name="Int. Dairy J.">
        <title>Lactic acid bacterial diversity in Brie cheese focusing on salt concentration and pH of isolation medium and characterisation of halophilic and alkaliphilic lactic acid bacterial isolates.</title>
        <authorList>
            <person name="Unno R."/>
            <person name="Matsutani M."/>
            <person name="Suzuki T."/>
            <person name="Kodama K."/>
            <person name="Matsushita H."/>
            <person name="Yamasato K."/>
            <person name="Koizumi Y."/>
            <person name="Ishikawa M."/>
        </authorList>
    </citation>
    <scope>NUCLEOTIDE SEQUENCE</scope>
    <source>
        <strain evidence="11">7C1</strain>
        <strain evidence="10">8C4</strain>
    </source>
</reference>
<dbReference type="HAMAP" id="MF_00376">
    <property type="entry name" value="Dephospho_CoA_kinase"/>
    <property type="match status" value="1"/>
</dbReference>
<dbReference type="NCBIfam" id="TIGR00152">
    <property type="entry name" value="dephospho-CoA kinase"/>
    <property type="match status" value="1"/>
</dbReference>
<dbReference type="GO" id="GO:0004140">
    <property type="term" value="F:dephospho-CoA kinase activity"/>
    <property type="evidence" value="ECO:0007669"/>
    <property type="project" value="UniProtKB-UniRule"/>
</dbReference>
<comment type="subcellular location">
    <subcellularLocation>
        <location evidence="8">Cytoplasm</location>
    </subcellularLocation>
</comment>
<comment type="caution">
    <text evidence="11">The sequence shown here is derived from an EMBL/GenBank/DDBJ whole genome shotgun (WGS) entry which is preliminary data.</text>
</comment>
<dbReference type="PROSITE" id="PS51219">
    <property type="entry name" value="DPCK"/>
    <property type="match status" value="1"/>
</dbReference>
<dbReference type="KEGG" id="tkr:C7K43_03785"/>
<keyword evidence="6 8" id="KW-0067">ATP-binding</keyword>
<comment type="similarity">
    <text evidence="1 8">Belongs to the CoaE family.</text>
</comment>
<evidence type="ECO:0000256" key="8">
    <source>
        <dbReference type="HAMAP-Rule" id="MF_00376"/>
    </source>
</evidence>
<dbReference type="SUPFAM" id="SSF52540">
    <property type="entry name" value="P-loop containing nucleoside triphosphate hydrolases"/>
    <property type="match status" value="1"/>
</dbReference>
<dbReference type="Proteomes" id="UP000886607">
    <property type="component" value="Unassembled WGS sequence"/>
</dbReference>
<dbReference type="Proteomes" id="UP000886597">
    <property type="component" value="Unassembled WGS sequence"/>
</dbReference>
<evidence type="ECO:0000256" key="3">
    <source>
        <dbReference type="ARBA" id="ARBA00022679"/>
    </source>
</evidence>
<evidence type="ECO:0000313" key="11">
    <source>
        <dbReference type="EMBL" id="GEQ54132.1"/>
    </source>
</evidence>
<dbReference type="FunFam" id="3.40.50.300:FF:000991">
    <property type="entry name" value="Dephospho-CoA kinase"/>
    <property type="match status" value="1"/>
</dbReference>
<keyword evidence="5 8" id="KW-0418">Kinase</keyword>
<dbReference type="EC" id="2.7.1.24" evidence="8 9"/>
<accession>A0AAN4UAU8</accession>
<dbReference type="EMBL" id="BKBQ01000012">
    <property type="protein sequence ID" value="GEQ54132.1"/>
    <property type="molecule type" value="Genomic_DNA"/>
</dbReference>
<proteinExistence type="inferred from homology"/>
<keyword evidence="4 8" id="KW-0547">Nucleotide-binding</keyword>
<feature type="binding site" evidence="8">
    <location>
        <begin position="12"/>
        <end position="17"/>
    </location>
    <ligand>
        <name>ATP</name>
        <dbReference type="ChEBI" id="CHEBI:30616"/>
    </ligand>
</feature>
<evidence type="ECO:0000256" key="1">
    <source>
        <dbReference type="ARBA" id="ARBA00009018"/>
    </source>
</evidence>
<dbReference type="RefSeq" id="WP_124005638.1">
    <property type="nucleotide sequence ID" value="NZ_BJYN01000020.1"/>
</dbReference>
<comment type="function">
    <text evidence="8">Catalyzes the phosphorylation of the 3'-hydroxyl group of dephosphocoenzyme A to form coenzyme A.</text>
</comment>
<evidence type="ECO:0000256" key="6">
    <source>
        <dbReference type="ARBA" id="ARBA00022840"/>
    </source>
</evidence>
<keyword evidence="2 8" id="KW-0963">Cytoplasm</keyword>
<dbReference type="Pfam" id="PF01121">
    <property type="entry name" value="CoaE"/>
    <property type="match status" value="1"/>
</dbReference>
<keyword evidence="3 8" id="KW-0808">Transferase</keyword>
<evidence type="ECO:0000313" key="12">
    <source>
        <dbReference type="Proteomes" id="UP000886597"/>
    </source>
</evidence>
<evidence type="ECO:0000256" key="9">
    <source>
        <dbReference type="NCBIfam" id="TIGR00152"/>
    </source>
</evidence>
<sequence length="198" mass="22256">MSFILGVTGGIATGKSGVVDIFKQYGFPVVDADVIAREVVEPGTPGLKKIVATFGKEVLQEDNSLDRKKLGQLVFADAKTRKTLDQLLAPFLQEAITYQIEKKARVTPLVIADIPLLYEAGYDKVVDQVAVVYIPERIQQERLIKRDQITKKEAQQKIASQLPIEEKKERADIVFDNQKDLLSTQQQVVSWLKENQFL</sequence>
<evidence type="ECO:0000313" key="10">
    <source>
        <dbReference type="EMBL" id="GEQ49086.1"/>
    </source>
</evidence>
<protein>
    <recommendedName>
        <fullName evidence="8 9">Dephospho-CoA kinase</fullName>
        <ecNumber evidence="8 9">2.7.1.24</ecNumber>
    </recommendedName>
    <alternativeName>
        <fullName evidence="8">Dephosphocoenzyme A kinase</fullName>
    </alternativeName>
</protein>
<name>A0AAN4UAU8_9ENTE</name>